<protein>
    <submittedName>
        <fullName evidence="2">Uncharacterized protein</fullName>
    </submittedName>
</protein>
<sequence>MKTTPEKMAEVAKKKNSYHNFGSTDHYANSFPKEKKEIYAIQKAPEEEIQEEGFEYGSMGDAIKENSGDHQYPIEQFSIE</sequence>
<name>A0A9Q3CRU4_9BASI</name>
<evidence type="ECO:0000313" key="3">
    <source>
        <dbReference type="Proteomes" id="UP000765509"/>
    </source>
</evidence>
<organism evidence="2 3">
    <name type="scientific">Austropuccinia psidii MF-1</name>
    <dbReference type="NCBI Taxonomy" id="1389203"/>
    <lineage>
        <taxon>Eukaryota</taxon>
        <taxon>Fungi</taxon>
        <taxon>Dikarya</taxon>
        <taxon>Basidiomycota</taxon>
        <taxon>Pucciniomycotina</taxon>
        <taxon>Pucciniomycetes</taxon>
        <taxon>Pucciniales</taxon>
        <taxon>Sphaerophragmiaceae</taxon>
        <taxon>Austropuccinia</taxon>
    </lineage>
</organism>
<feature type="region of interest" description="Disordered" evidence="1">
    <location>
        <begin position="59"/>
        <end position="80"/>
    </location>
</feature>
<proteinExistence type="predicted"/>
<dbReference type="EMBL" id="AVOT02009724">
    <property type="protein sequence ID" value="MBW0488692.1"/>
    <property type="molecule type" value="Genomic_DNA"/>
</dbReference>
<comment type="caution">
    <text evidence="2">The sequence shown here is derived from an EMBL/GenBank/DDBJ whole genome shotgun (WGS) entry which is preliminary data.</text>
</comment>
<accession>A0A9Q3CRU4</accession>
<dbReference type="Proteomes" id="UP000765509">
    <property type="component" value="Unassembled WGS sequence"/>
</dbReference>
<evidence type="ECO:0000256" key="1">
    <source>
        <dbReference type="SAM" id="MobiDB-lite"/>
    </source>
</evidence>
<reference evidence="2" key="1">
    <citation type="submission" date="2021-03" db="EMBL/GenBank/DDBJ databases">
        <title>Draft genome sequence of rust myrtle Austropuccinia psidii MF-1, a brazilian biotype.</title>
        <authorList>
            <person name="Quecine M.C."/>
            <person name="Pachon D.M.R."/>
            <person name="Bonatelli M.L."/>
            <person name="Correr F.H."/>
            <person name="Franceschini L.M."/>
            <person name="Leite T.F."/>
            <person name="Margarido G.R.A."/>
            <person name="Almeida C.A."/>
            <person name="Ferrarezi J.A."/>
            <person name="Labate C.A."/>
        </authorList>
    </citation>
    <scope>NUCLEOTIDE SEQUENCE</scope>
    <source>
        <strain evidence="2">MF-1</strain>
    </source>
</reference>
<evidence type="ECO:0000313" key="2">
    <source>
        <dbReference type="EMBL" id="MBW0488692.1"/>
    </source>
</evidence>
<dbReference type="AlphaFoldDB" id="A0A9Q3CRU4"/>
<gene>
    <name evidence="2" type="ORF">O181_028407</name>
</gene>
<keyword evidence="3" id="KW-1185">Reference proteome</keyword>